<evidence type="ECO:0000313" key="1">
    <source>
        <dbReference type="EMBL" id="ANH81348.1"/>
    </source>
</evidence>
<sequence>MKYFYFFAGLLALQLIVSCNETGNKPATPADTAATLIRAHPDTISTQPPAGAITEKMITDSLQKIPFVAETQEYIDSFSRHKHGLAFLMDTAGDKRIRVRAGYNGNAAHFETYYNFTVDPQTFDIKITEPVSGDEMTIEEYQKAQKK</sequence>
<reference evidence="1 2" key="1">
    <citation type="submission" date="2016-05" db="EMBL/GenBank/DDBJ databases">
        <title>Niabella ginsenosidivorans BS26 whole genome sequencing.</title>
        <authorList>
            <person name="Im W.T."/>
            <person name="Siddiqi M.Z."/>
        </authorList>
    </citation>
    <scope>NUCLEOTIDE SEQUENCE [LARGE SCALE GENOMIC DNA]</scope>
    <source>
        <strain evidence="1 2">BS26</strain>
    </source>
</reference>
<dbReference type="OrthoDB" id="7059836at2"/>
<dbReference type="Proteomes" id="UP000077667">
    <property type="component" value="Chromosome"/>
</dbReference>
<organism evidence="1 2">
    <name type="scientific">Niabella ginsenosidivorans</name>
    <dbReference type="NCBI Taxonomy" id="1176587"/>
    <lineage>
        <taxon>Bacteria</taxon>
        <taxon>Pseudomonadati</taxon>
        <taxon>Bacteroidota</taxon>
        <taxon>Chitinophagia</taxon>
        <taxon>Chitinophagales</taxon>
        <taxon>Chitinophagaceae</taxon>
        <taxon>Niabella</taxon>
    </lineage>
</organism>
<keyword evidence="2" id="KW-1185">Reference proteome</keyword>
<dbReference type="STRING" id="1176587.A8C56_10445"/>
<name>A0A1A9I123_9BACT</name>
<dbReference type="AlphaFoldDB" id="A0A1A9I123"/>
<gene>
    <name evidence="1" type="ORF">A8C56_10445</name>
</gene>
<dbReference type="PROSITE" id="PS51257">
    <property type="entry name" value="PROKAR_LIPOPROTEIN"/>
    <property type="match status" value="1"/>
</dbReference>
<proteinExistence type="predicted"/>
<evidence type="ECO:0000313" key="2">
    <source>
        <dbReference type="Proteomes" id="UP000077667"/>
    </source>
</evidence>
<dbReference type="EMBL" id="CP015772">
    <property type="protein sequence ID" value="ANH81348.1"/>
    <property type="molecule type" value="Genomic_DNA"/>
</dbReference>
<protein>
    <submittedName>
        <fullName evidence="1">Uncharacterized protein</fullName>
    </submittedName>
</protein>
<dbReference type="RefSeq" id="WP_067755483.1">
    <property type="nucleotide sequence ID" value="NZ_CP015772.1"/>
</dbReference>
<accession>A0A1A9I123</accession>
<dbReference type="KEGG" id="nia:A8C56_10445"/>